<gene>
    <name evidence="4" type="ORF">ACS04_23160</name>
</gene>
<evidence type="ECO:0000313" key="5">
    <source>
        <dbReference type="Proteomes" id="UP000035932"/>
    </source>
</evidence>
<dbReference type="SUPFAM" id="SSF52833">
    <property type="entry name" value="Thioredoxin-like"/>
    <property type="match status" value="1"/>
</dbReference>
<evidence type="ECO:0000259" key="3">
    <source>
        <dbReference type="Pfam" id="PF00085"/>
    </source>
</evidence>
<accession>A0A0J6XHS2</accession>
<dbReference type="PANTHER" id="PTHR45663:SF11">
    <property type="entry name" value="GEO12009P1"/>
    <property type="match status" value="1"/>
</dbReference>
<comment type="similarity">
    <text evidence="1">Belongs to the thioredoxin family.</text>
</comment>
<protein>
    <submittedName>
        <fullName evidence="4">Thioredoxin</fullName>
    </submittedName>
</protein>
<dbReference type="STRING" id="66430.ACS04_23160"/>
<dbReference type="PANTHER" id="PTHR45663">
    <property type="entry name" value="GEO12009P1"/>
    <property type="match status" value="1"/>
</dbReference>
<comment type="caution">
    <text evidence="4">The sequence shown here is derived from an EMBL/GenBank/DDBJ whole genome shotgun (WGS) entry which is preliminary data.</text>
</comment>
<keyword evidence="2" id="KW-0676">Redox-active center</keyword>
<dbReference type="RefSeq" id="WP_048478641.1">
    <property type="nucleotide sequence ID" value="NZ_JBEZIN010000031.1"/>
</dbReference>
<dbReference type="AlphaFoldDB" id="A0A0J6XHS2"/>
<dbReference type="Proteomes" id="UP000035932">
    <property type="component" value="Unassembled WGS sequence"/>
</dbReference>
<sequence length="112" mass="12255">MARRVHQPLENQEFDFILGMTEGPVLAYFIGTWPKALESCRAMDALVAEAAEDYGTRLTAVRTDMTRCPEPTRRFAVTGAPTVVLVKDGEAVASQAGAMSRAELRAFLDAHL</sequence>
<keyword evidence="5" id="KW-1185">Reference proteome</keyword>
<dbReference type="PATRIC" id="fig|66430.4.peg.100"/>
<dbReference type="EMBL" id="LFML01000098">
    <property type="protein sequence ID" value="KMO95545.1"/>
    <property type="molecule type" value="Genomic_DNA"/>
</dbReference>
<dbReference type="InterPro" id="IPR036249">
    <property type="entry name" value="Thioredoxin-like_sf"/>
</dbReference>
<proteinExistence type="inferred from homology"/>
<dbReference type="GO" id="GO:0005737">
    <property type="term" value="C:cytoplasm"/>
    <property type="evidence" value="ECO:0007669"/>
    <property type="project" value="TreeGrafter"/>
</dbReference>
<dbReference type="OrthoDB" id="4225704at2"/>
<evidence type="ECO:0000256" key="2">
    <source>
        <dbReference type="ARBA" id="ARBA00023284"/>
    </source>
</evidence>
<dbReference type="GO" id="GO:0015035">
    <property type="term" value="F:protein-disulfide reductase activity"/>
    <property type="evidence" value="ECO:0007669"/>
    <property type="project" value="TreeGrafter"/>
</dbReference>
<dbReference type="Pfam" id="PF00085">
    <property type="entry name" value="Thioredoxin"/>
    <property type="match status" value="1"/>
</dbReference>
<evidence type="ECO:0000256" key="1">
    <source>
        <dbReference type="ARBA" id="ARBA00008987"/>
    </source>
</evidence>
<evidence type="ECO:0000313" key="4">
    <source>
        <dbReference type="EMBL" id="KMO95545.1"/>
    </source>
</evidence>
<dbReference type="CDD" id="cd02947">
    <property type="entry name" value="TRX_family"/>
    <property type="match status" value="1"/>
</dbReference>
<feature type="domain" description="Thioredoxin" evidence="3">
    <location>
        <begin position="8"/>
        <end position="109"/>
    </location>
</feature>
<dbReference type="Gene3D" id="3.40.30.10">
    <property type="entry name" value="Glutaredoxin"/>
    <property type="match status" value="1"/>
</dbReference>
<reference evidence="4 5" key="1">
    <citation type="submission" date="2015-06" db="EMBL/GenBank/DDBJ databases">
        <title>Recapitulation of the evolution of biosynthetic gene clusters reveals hidden chemical diversity on bacterial genomes.</title>
        <authorList>
            <person name="Cruz-Morales P."/>
            <person name="Martinez-Guerrero C."/>
            <person name="Morales-Escalante M.A."/>
            <person name="Yanez-Guerra L.A."/>
            <person name="Kopp J.F."/>
            <person name="Feldmann J."/>
            <person name="Ramos-Aboites H.E."/>
            <person name="Barona-Gomez F."/>
        </authorList>
    </citation>
    <scope>NUCLEOTIDE SEQUENCE [LARGE SCALE GENOMIC DNA]</scope>
    <source>
        <strain evidence="4 5">ATCC 31245</strain>
    </source>
</reference>
<dbReference type="InterPro" id="IPR013766">
    <property type="entry name" value="Thioredoxin_domain"/>
</dbReference>
<name>A0A0J6XHS2_9ACTN</name>
<organism evidence="4 5">
    <name type="scientific">Streptomyces roseus</name>
    <dbReference type="NCBI Taxonomy" id="66430"/>
    <lineage>
        <taxon>Bacteria</taxon>
        <taxon>Bacillati</taxon>
        <taxon>Actinomycetota</taxon>
        <taxon>Actinomycetes</taxon>
        <taxon>Kitasatosporales</taxon>
        <taxon>Streptomycetaceae</taxon>
        <taxon>Streptomyces</taxon>
    </lineage>
</organism>